<name>A0A7W7GRV9_9ACTN</name>
<evidence type="ECO:0000256" key="4">
    <source>
        <dbReference type="ARBA" id="ARBA00015492"/>
    </source>
</evidence>
<feature type="binding site" evidence="14">
    <location>
        <position position="146"/>
    </location>
    <ligand>
        <name>ATP</name>
        <dbReference type="ChEBI" id="CHEBI:30616"/>
    </ligand>
</feature>
<dbReference type="EMBL" id="JACHNB010000001">
    <property type="protein sequence ID" value="MBB4737180.1"/>
    <property type="molecule type" value="Genomic_DNA"/>
</dbReference>
<dbReference type="Proteomes" id="UP000546162">
    <property type="component" value="Unassembled WGS sequence"/>
</dbReference>
<dbReference type="PANTHER" id="PTHR17490">
    <property type="entry name" value="SUA5"/>
    <property type="match status" value="1"/>
</dbReference>
<dbReference type="InterPro" id="IPR006070">
    <property type="entry name" value="Sua5-like_dom"/>
</dbReference>
<evidence type="ECO:0000256" key="13">
    <source>
        <dbReference type="PIRNR" id="PIRNR004930"/>
    </source>
</evidence>
<keyword evidence="8 13" id="KW-0548">Nucleotidyltransferase</keyword>
<evidence type="ECO:0000256" key="6">
    <source>
        <dbReference type="ARBA" id="ARBA00022679"/>
    </source>
</evidence>
<sequence>MSRVVPPDADGVRRAVEILRADSVVAFPTETVYGLGANAFSRQAISEVYRLKNRPSWNPLIVHVASVEAARELTAEWPAVADKLAARFWPGPLTLVLRRAAHLAGVGADNDTIAVRIPAHEVALRLLEASGLPLAAPSANRSESISPTTAGHVVRSLPDVPLVLDGGPCSWGIESTVLDLTTEVPTLLRPGALSLRALRDVTGAIALRDAETADGAARPSPGMSRRHYAPRAKVILTPDVREADRSRLAAPAAILTYEGSALPSYRQPTEPGTGTAVITSGQPEVVEVLSADPAEYAADLYAALHRLDDAGVATILVQEPPRTEDWLAVRDRLTRAAA</sequence>
<evidence type="ECO:0000259" key="15">
    <source>
        <dbReference type="PROSITE" id="PS51163"/>
    </source>
</evidence>
<feature type="binding site" evidence="14">
    <location>
        <position position="138"/>
    </location>
    <ligand>
        <name>ATP</name>
        <dbReference type="ChEBI" id="CHEBI:30616"/>
    </ligand>
</feature>
<feature type="binding site" evidence="14">
    <location>
        <position position="54"/>
    </location>
    <ligand>
        <name>ATP</name>
        <dbReference type="ChEBI" id="CHEBI:30616"/>
    </ligand>
</feature>
<feature type="binding site" evidence="14">
    <location>
        <position position="116"/>
    </location>
    <ligand>
        <name>L-threonine</name>
        <dbReference type="ChEBI" id="CHEBI:57926"/>
    </ligand>
</feature>
<evidence type="ECO:0000256" key="9">
    <source>
        <dbReference type="ARBA" id="ARBA00022741"/>
    </source>
</evidence>
<evidence type="ECO:0000313" key="17">
    <source>
        <dbReference type="Proteomes" id="UP000546162"/>
    </source>
</evidence>
<feature type="binding site" evidence="14">
    <location>
        <position position="189"/>
    </location>
    <ligand>
        <name>ATP</name>
        <dbReference type="ChEBI" id="CHEBI:30616"/>
    </ligand>
</feature>
<evidence type="ECO:0000256" key="1">
    <source>
        <dbReference type="ARBA" id="ARBA00004496"/>
    </source>
</evidence>
<feature type="binding site" evidence="14">
    <location>
        <position position="175"/>
    </location>
    <ligand>
        <name>L-threonine</name>
        <dbReference type="ChEBI" id="CHEBI:57926"/>
    </ligand>
</feature>
<protein>
    <recommendedName>
        <fullName evidence="4 13">Threonylcarbamoyl-AMP synthase</fullName>
        <shortName evidence="13">TC-AMP synthase</shortName>
        <ecNumber evidence="3 13">2.7.7.87</ecNumber>
    </recommendedName>
    <alternativeName>
        <fullName evidence="11 13">L-threonylcarbamoyladenylate synthase</fullName>
    </alternativeName>
</protein>
<comment type="caution">
    <text evidence="16">The sequence shown here is derived from an EMBL/GenBank/DDBJ whole genome shotgun (WGS) entry which is preliminary data.</text>
</comment>
<dbReference type="GO" id="GO:0008033">
    <property type="term" value="P:tRNA processing"/>
    <property type="evidence" value="ECO:0007669"/>
    <property type="project" value="UniProtKB-KW"/>
</dbReference>
<feature type="binding site" evidence="14">
    <location>
        <position position="31"/>
    </location>
    <ligand>
        <name>L-threonine</name>
        <dbReference type="ChEBI" id="CHEBI:57926"/>
    </ligand>
</feature>
<keyword evidence="17" id="KW-1185">Reference proteome</keyword>
<dbReference type="Gene3D" id="3.90.870.10">
    <property type="entry name" value="DHBP synthase"/>
    <property type="match status" value="1"/>
</dbReference>
<evidence type="ECO:0000256" key="3">
    <source>
        <dbReference type="ARBA" id="ARBA00012584"/>
    </source>
</evidence>
<gene>
    <name evidence="16" type="ORF">BJY16_000639</name>
</gene>
<dbReference type="GO" id="GO:0005524">
    <property type="term" value="F:ATP binding"/>
    <property type="evidence" value="ECO:0007669"/>
    <property type="project" value="UniProtKB-UniRule"/>
</dbReference>
<dbReference type="InterPro" id="IPR038385">
    <property type="entry name" value="Sua5/YwlC_C"/>
</dbReference>
<feature type="binding site" evidence="14">
    <location>
        <position position="228"/>
    </location>
    <ligand>
        <name>ATP</name>
        <dbReference type="ChEBI" id="CHEBI:30616"/>
    </ligand>
</feature>
<evidence type="ECO:0000256" key="11">
    <source>
        <dbReference type="ARBA" id="ARBA00029774"/>
    </source>
</evidence>
<keyword evidence="7 13" id="KW-0819">tRNA processing</keyword>
<evidence type="ECO:0000256" key="5">
    <source>
        <dbReference type="ARBA" id="ARBA00022490"/>
    </source>
</evidence>
<evidence type="ECO:0000256" key="2">
    <source>
        <dbReference type="ARBA" id="ARBA00007663"/>
    </source>
</evidence>
<dbReference type="GO" id="GO:0005737">
    <property type="term" value="C:cytoplasm"/>
    <property type="evidence" value="ECO:0007669"/>
    <property type="project" value="UniProtKB-SubCell"/>
</dbReference>
<dbReference type="InterPro" id="IPR017945">
    <property type="entry name" value="DHBP_synth_RibB-like_a/b_dom"/>
</dbReference>
<dbReference type="NCBIfam" id="TIGR00057">
    <property type="entry name" value="L-threonylcarbamoyladenylate synthase"/>
    <property type="match status" value="1"/>
</dbReference>
<dbReference type="GO" id="GO:0061710">
    <property type="term" value="F:L-threonylcarbamoyladenylate synthase"/>
    <property type="evidence" value="ECO:0007669"/>
    <property type="project" value="UniProtKB-EC"/>
</dbReference>
<dbReference type="InterPro" id="IPR010923">
    <property type="entry name" value="T(6)A37_SUA5"/>
</dbReference>
<keyword evidence="6 13" id="KW-0808">Transferase</keyword>
<comment type="function">
    <text evidence="13">Required for the formation of a threonylcarbamoyl group on adenosine at position 37 (t(6)A37) in tRNAs that read codons beginning with adenine.</text>
</comment>
<evidence type="ECO:0000256" key="12">
    <source>
        <dbReference type="ARBA" id="ARBA00048366"/>
    </source>
</evidence>
<evidence type="ECO:0000256" key="7">
    <source>
        <dbReference type="ARBA" id="ARBA00022694"/>
    </source>
</evidence>
<feature type="domain" description="YrdC-like" evidence="15">
    <location>
        <begin position="9"/>
        <end position="193"/>
    </location>
</feature>
<dbReference type="InterPro" id="IPR005145">
    <property type="entry name" value="Sua5_C"/>
</dbReference>
<evidence type="ECO:0000256" key="14">
    <source>
        <dbReference type="PIRSR" id="PIRSR004930-1"/>
    </source>
</evidence>
<dbReference type="GO" id="GO:0006450">
    <property type="term" value="P:regulation of translational fidelity"/>
    <property type="evidence" value="ECO:0007669"/>
    <property type="project" value="TreeGrafter"/>
</dbReference>
<dbReference type="PIRSF" id="PIRSF004930">
    <property type="entry name" value="Tln_factor_SUA5"/>
    <property type="match status" value="1"/>
</dbReference>
<dbReference type="SUPFAM" id="SSF55821">
    <property type="entry name" value="YrdC/RibB"/>
    <property type="match status" value="1"/>
</dbReference>
<evidence type="ECO:0000256" key="8">
    <source>
        <dbReference type="ARBA" id="ARBA00022695"/>
    </source>
</evidence>
<accession>A0A7W7GRV9</accession>
<comment type="subcellular location">
    <subcellularLocation>
        <location evidence="1 13">Cytoplasm</location>
    </subcellularLocation>
</comment>
<keyword evidence="9 13" id="KW-0547">Nucleotide-binding</keyword>
<comment type="similarity">
    <text evidence="2 13">Belongs to the SUA5 family.</text>
</comment>
<dbReference type="PROSITE" id="PS51163">
    <property type="entry name" value="YRDC"/>
    <property type="match status" value="1"/>
</dbReference>
<dbReference type="Pfam" id="PF03481">
    <property type="entry name" value="Sua5_C"/>
    <property type="match status" value="1"/>
</dbReference>
<dbReference type="PANTHER" id="PTHR17490:SF16">
    <property type="entry name" value="THREONYLCARBAMOYL-AMP SYNTHASE"/>
    <property type="match status" value="1"/>
</dbReference>
<comment type="catalytic activity">
    <reaction evidence="12 13">
        <text>L-threonine + hydrogencarbonate + ATP = L-threonylcarbamoyladenylate + diphosphate + H2O</text>
        <dbReference type="Rhea" id="RHEA:36407"/>
        <dbReference type="ChEBI" id="CHEBI:15377"/>
        <dbReference type="ChEBI" id="CHEBI:17544"/>
        <dbReference type="ChEBI" id="CHEBI:30616"/>
        <dbReference type="ChEBI" id="CHEBI:33019"/>
        <dbReference type="ChEBI" id="CHEBI:57926"/>
        <dbReference type="ChEBI" id="CHEBI:73682"/>
        <dbReference type="EC" id="2.7.7.87"/>
    </reaction>
</comment>
<dbReference type="InterPro" id="IPR050156">
    <property type="entry name" value="TC-AMP_synthase_SUA5"/>
</dbReference>
<dbReference type="GO" id="GO:0000049">
    <property type="term" value="F:tRNA binding"/>
    <property type="evidence" value="ECO:0007669"/>
    <property type="project" value="TreeGrafter"/>
</dbReference>
<proteinExistence type="inferred from homology"/>
<organism evidence="16 17">
    <name type="scientific">Actinoplanes octamycinicus</name>
    <dbReference type="NCBI Taxonomy" id="135948"/>
    <lineage>
        <taxon>Bacteria</taxon>
        <taxon>Bacillati</taxon>
        <taxon>Actinomycetota</taxon>
        <taxon>Actinomycetes</taxon>
        <taxon>Micromonosporales</taxon>
        <taxon>Micromonosporaceae</taxon>
        <taxon>Actinoplanes</taxon>
    </lineage>
</organism>
<dbReference type="Pfam" id="PF01300">
    <property type="entry name" value="Sua5_yciO_yrdC"/>
    <property type="match status" value="1"/>
</dbReference>
<keyword evidence="10 13" id="KW-0067">ATP-binding</keyword>
<evidence type="ECO:0000256" key="10">
    <source>
        <dbReference type="ARBA" id="ARBA00022840"/>
    </source>
</evidence>
<keyword evidence="5 13" id="KW-0963">Cytoplasm</keyword>
<dbReference type="AlphaFoldDB" id="A0A7W7GRV9"/>
<dbReference type="RefSeq" id="WP_185037627.1">
    <property type="nucleotide sequence ID" value="NZ_BAABFG010000005.1"/>
</dbReference>
<evidence type="ECO:0000313" key="16">
    <source>
        <dbReference type="EMBL" id="MBB4737180.1"/>
    </source>
</evidence>
<feature type="binding site" evidence="14">
    <location>
        <position position="112"/>
    </location>
    <ligand>
        <name>ATP</name>
        <dbReference type="ChEBI" id="CHEBI:30616"/>
    </ligand>
</feature>
<dbReference type="EC" id="2.7.7.87" evidence="3 13"/>
<feature type="binding site" evidence="14">
    <location>
        <position position="63"/>
    </location>
    <ligand>
        <name>ATP</name>
        <dbReference type="ChEBI" id="CHEBI:30616"/>
    </ligand>
</feature>
<feature type="binding site" evidence="14">
    <location>
        <position position="136"/>
    </location>
    <ligand>
        <name>L-threonine</name>
        <dbReference type="ChEBI" id="CHEBI:57926"/>
    </ligand>
</feature>
<reference evidence="16 17" key="1">
    <citation type="submission" date="2020-08" db="EMBL/GenBank/DDBJ databases">
        <title>Sequencing the genomes of 1000 actinobacteria strains.</title>
        <authorList>
            <person name="Klenk H.-P."/>
        </authorList>
    </citation>
    <scope>NUCLEOTIDE SEQUENCE [LARGE SCALE GENOMIC DNA]</scope>
    <source>
        <strain evidence="16 17">DSM 45809</strain>
    </source>
</reference>
<dbReference type="Gene3D" id="3.40.50.11030">
    <property type="entry name" value="Threonylcarbamoyl-AMP synthase, C-terminal domain"/>
    <property type="match status" value="1"/>
</dbReference>
<feature type="binding site" evidence="14">
    <location>
        <position position="58"/>
    </location>
    <ligand>
        <name>ATP</name>
        <dbReference type="ChEBI" id="CHEBI:30616"/>
    </ligand>
</feature>
<dbReference type="GO" id="GO:0003725">
    <property type="term" value="F:double-stranded RNA binding"/>
    <property type="evidence" value="ECO:0007669"/>
    <property type="project" value="UniProtKB-UniRule"/>
</dbReference>